<feature type="compositionally biased region" description="Polar residues" evidence="1">
    <location>
        <begin position="111"/>
        <end position="135"/>
    </location>
</feature>
<gene>
    <name evidence="3" type="ORF">OXH18_13800</name>
</gene>
<evidence type="ECO:0000256" key="1">
    <source>
        <dbReference type="SAM" id="MobiDB-lite"/>
    </source>
</evidence>
<feature type="signal peptide" evidence="2">
    <location>
        <begin position="1"/>
        <end position="38"/>
    </location>
</feature>
<evidence type="ECO:0000256" key="2">
    <source>
        <dbReference type="SAM" id="SignalP"/>
    </source>
</evidence>
<protein>
    <submittedName>
        <fullName evidence="3">Uncharacterized protein</fullName>
    </submittedName>
</protein>
<keyword evidence="4" id="KW-1185">Reference proteome</keyword>
<evidence type="ECO:0000313" key="4">
    <source>
        <dbReference type="Proteomes" id="UP001163152"/>
    </source>
</evidence>
<dbReference type="EMBL" id="CP113797">
    <property type="protein sequence ID" value="WAL58259.1"/>
    <property type="molecule type" value="Genomic_DNA"/>
</dbReference>
<feature type="chain" id="PRO_5039206548" evidence="2">
    <location>
        <begin position="39"/>
        <end position="188"/>
    </location>
</feature>
<proteinExistence type="predicted"/>
<dbReference type="RefSeq" id="WP_268607663.1">
    <property type="nucleotide sequence ID" value="NZ_CP113797.1"/>
</dbReference>
<dbReference type="AlphaFoldDB" id="A0A9E8ZA82"/>
<reference evidence="3" key="1">
    <citation type="submission" date="2022-12" db="EMBL/GenBank/DDBJ databases">
        <title>Polyphasic identification of a Novel Hot-Spring Cyanobacterium Ocullathermofonsia sinensis gen nov. sp. nov. and Genomic Insights on its Adaptations to the Thermal Habitat.</title>
        <authorList>
            <person name="Daroch M."/>
            <person name="Tang J."/>
            <person name="Jiang Y."/>
        </authorList>
    </citation>
    <scope>NUCLEOTIDE SEQUENCE</scope>
    <source>
        <strain evidence="3">PKUAC-SCTA174</strain>
    </source>
</reference>
<keyword evidence="2" id="KW-0732">Signal</keyword>
<dbReference type="Proteomes" id="UP001163152">
    <property type="component" value="Chromosome"/>
</dbReference>
<name>A0A9E8ZA82_9CYAN</name>
<sequence>MHRWNNPLLKLLQWMTACLFSLVLIVGLSLSHGLVAQAAVDTTSAATKADANNINQRKEDAPHYPNWYQDQRSLESYMDNAGMNSDLADRPATESDRGNLIERSRKQLQNTVDNVRDTLQPSSNDERSNAITGYSRTEYGRSDDSVVTSDDIPDRIGNRLDRAKETFQQATERALEENDTIITGTSNS</sequence>
<organism evidence="3 4">
    <name type="scientific">Thermocoleostomius sinensis A174</name>
    <dbReference type="NCBI Taxonomy" id="2016057"/>
    <lineage>
        <taxon>Bacteria</taxon>
        <taxon>Bacillati</taxon>
        <taxon>Cyanobacteriota</taxon>
        <taxon>Cyanophyceae</taxon>
        <taxon>Oculatellales</taxon>
        <taxon>Oculatellaceae</taxon>
        <taxon>Thermocoleostomius</taxon>
    </lineage>
</organism>
<feature type="region of interest" description="Disordered" evidence="1">
    <location>
        <begin position="111"/>
        <end position="159"/>
    </location>
</feature>
<evidence type="ECO:0000313" key="3">
    <source>
        <dbReference type="EMBL" id="WAL58259.1"/>
    </source>
</evidence>
<dbReference type="KEGG" id="tsin:OXH18_13800"/>
<accession>A0A9E8ZA82</accession>